<keyword evidence="2" id="KW-1185">Reference proteome</keyword>
<protein>
    <submittedName>
        <fullName evidence="1">Uncharacterized protein</fullName>
    </submittedName>
</protein>
<evidence type="ECO:0000313" key="1">
    <source>
        <dbReference type="EMBL" id="KAH3684927.1"/>
    </source>
</evidence>
<organism evidence="1 2">
    <name type="scientific">Wickerhamomyces pijperi</name>
    <name type="common">Yeast</name>
    <name type="synonym">Pichia pijperi</name>
    <dbReference type="NCBI Taxonomy" id="599730"/>
    <lineage>
        <taxon>Eukaryota</taxon>
        <taxon>Fungi</taxon>
        <taxon>Dikarya</taxon>
        <taxon>Ascomycota</taxon>
        <taxon>Saccharomycotina</taxon>
        <taxon>Saccharomycetes</taxon>
        <taxon>Phaffomycetales</taxon>
        <taxon>Wickerhamomycetaceae</taxon>
        <taxon>Wickerhamomyces</taxon>
    </lineage>
</organism>
<accession>A0A9P8Q8C7</accession>
<evidence type="ECO:0000313" key="2">
    <source>
        <dbReference type="Proteomes" id="UP000774326"/>
    </source>
</evidence>
<dbReference type="Proteomes" id="UP000774326">
    <property type="component" value="Unassembled WGS sequence"/>
</dbReference>
<comment type="caution">
    <text evidence="1">The sequence shown here is derived from an EMBL/GenBank/DDBJ whole genome shotgun (WGS) entry which is preliminary data.</text>
</comment>
<gene>
    <name evidence="1" type="ORF">WICPIJ_004095</name>
</gene>
<reference evidence="1" key="1">
    <citation type="journal article" date="2021" name="Open Biol.">
        <title>Shared evolutionary footprints suggest mitochondrial oxidative damage underlies multiple complex I losses in fungi.</title>
        <authorList>
            <person name="Schikora-Tamarit M.A."/>
            <person name="Marcet-Houben M."/>
            <person name="Nosek J."/>
            <person name="Gabaldon T."/>
        </authorList>
    </citation>
    <scope>NUCLEOTIDE SEQUENCE</scope>
    <source>
        <strain evidence="1">CBS2887</strain>
    </source>
</reference>
<proteinExistence type="predicted"/>
<reference evidence="1" key="2">
    <citation type="submission" date="2021-01" db="EMBL/GenBank/DDBJ databases">
        <authorList>
            <person name="Schikora-Tamarit M.A."/>
        </authorList>
    </citation>
    <scope>NUCLEOTIDE SEQUENCE</scope>
    <source>
        <strain evidence="1">CBS2887</strain>
    </source>
</reference>
<dbReference type="AlphaFoldDB" id="A0A9P8Q8C7"/>
<name>A0A9P8Q8C7_WICPI</name>
<dbReference type="EMBL" id="JAEUBG010002263">
    <property type="protein sequence ID" value="KAH3684927.1"/>
    <property type="molecule type" value="Genomic_DNA"/>
</dbReference>
<sequence length="144" mass="15666">MTFEPANLDGNPTEALIVDLNFKTTSSMTSSSIKSINLSIVSMMGEELKLCTLLESMTSLSTFVSNAKFLISSESLLIPLDPNKNGNNLFKVALDLSGELSFLIVRTSDFDKLLVRLAPAFLTLSLISSRALNPILQISSSWSM</sequence>